<evidence type="ECO:0000256" key="6">
    <source>
        <dbReference type="ARBA" id="ARBA00022801"/>
    </source>
</evidence>
<evidence type="ECO:0000256" key="1">
    <source>
        <dbReference type="ARBA" id="ARBA00000553"/>
    </source>
</evidence>
<evidence type="ECO:0000313" key="12">
    <source>
        <dbReference type="EMBL" id="QHQ62221.1"/>
    </source>
</evidence>
<comment type="catalytic activity">
    <reaction evidence="1">
        <text>inosine + phosphate = alpha-D-ribose 1-phosphate + hypoxanthine</text>
        <dbReference type="Rhea" id="RHEA:27646"/>
        <dbReference type="ChEBI" id="CHEBI:17368"/>
        <dbReference type="ChEBI" id="CHEBI:17596"/>
        <dbReference type="ChEBI" id="CHEBI:43474"/>
        <dbReference type="ChEBI" id="CHEBI:57720"/>
        <dbReference type="EC" id="2.4.2.1"/>
    </reaction>
    <physiologicalReaction direction="left-to-right" evidence="1">
        <dbReference type="Rhea" id="RHEA:27647"/>
    </physiologicalReaction>
</comment>
<dbReference type="InterPro" id="IPR038371">
    <property type="entry name" value="Cu_polyphenol_OxRdtase_sf"/>
</dbReference>
<keyword evidence="6" id="KW-0378">Hydrolase</keyword>
<comment type="similarity">
    <text evidence="3 11">Belongs to the purine nucleoside phosphorylase YfiH/LACC1 family.</text>
</comment>
<reference evidence="12 13" key="1">
    <citation type="submission" date="2020-01" db="EMBL/GenBank/DDBJ databases">
        <title>Genome analysis of Anaerocolumna sp. CBA3638.</title>
        <authorList>
            <person name="Kim J."/>
            <person name="Roh S.W."/>
        </authorList>
    </citation>
    <scope>NUCLEOTIDE SEQUENCE [LARGE SCALE GENOMIC DNA]</scope>
    <source>
        <strain evidence="12 13">CBA3638</strain>
    </source>
</reference>
<protein>
    <recommendedName>
        <fullName evidence="11">Purine nucleoside phosphorylase</fullName>
    </recommendedName>
</protein>
<organism evidence="12 13">
    <name type="scientific">Anaerocolumna sedimenticola</name>
    <dbReference type="NCBI Taxonomy" id="2696063"/>
    <lineage>
        <taxon>Bacteria</taxon>
        <taxon>Bacillati</taxon>
        <taxon>Bacillota</taxon>
        <taxon>Clostridia</taxon>
        <taxon>Lachnospirales</taxon>
        <taxon>Lachnospiraceae</taxon>
        <taxon>Anaerocolumna</taxon>
    </lineage>
</organism>
<keyword evidence="4" id="KW-0808">Transferase</keyword>
<dbReference type="PANTHER" id="PTHR30616">
    <property type="entry name" value="UNCHARACTERIZED PROTEIN YFIH"/>
    <property type="match status" value="1"/>
</dbReference>
<keyword evidence="13" id="KW-1185">Reference proteome</keyword>
<comment type="catalytic activity">
    <reaction evidence="9">
        <text>adenosine + phosphate = alpha-D-ribose 1-phosphate + adenine</text>
        <dbReference type="Rhea" id="RHEA:27642"/>
        <dbReference type="ChEBI" id="CHEBI:16335"/>
        <dbReference type="ChEBI" id="CHEBI:16708"/>
        <dbReference type="ChEBI" id="CHEBI:43474"/>
        <dbReference type="ChEBI" id="CHEBI:57720"/>
        <dbReference type="EC" id="2.4.2.1"/>
    </reaction>
    <physiologicalReaction direction="left-to-right" evidence="9">
        <dbReference type="Rhea" id="RHEA:27643"/>
    </physiologicalReaction>
</comment>
<accession>A0A6P1TQP7</accession>
<dbReference type="GO" id="GO:0017061">
    <property type="term" value="F:S-methyl-5-thioadenosine phosphorylase activity"/>
    <property type="evidence" value="ECO:0007669"/>
    <property type="project" value="UniProtKB-EC"/>
</dbReference>
<dbReference type="Pfam" id="PF02578">
    <property type="entry name" value="Cu-oxidase_4"/>
    <property type="match status" value="1"/>
</dbReference>
<evidence type="ECO:0000256" key="9">
    <source>
        <dbReference type="ARBA" id="ARBA00048968"/>
    </source>
</evidence>
<dbReference type="GO" id="GO:0005507">
    <property type="term" value="F:copper ion binding"/>
    <property type="evidence" value="ECO:0007669"/>
    <property type="project" value="TreeGrafter"/>
</dbReference>
<comment type="function">
    <text evidence="2">Purine nucleoside enzyme that catalyzes the phosphorolysis of adenosine and inosine nucleosides, yielding D-ribose 1-phosphate and the respective free bases, adenine and hypoxanthine. Also catalyzes the phosphorolysis of S-methyl-5'-thioadenosine into adenine and S-methyl-5-thio-alpha-D-ribose 1-phosphate. Also has adenosine deaminase activity.</text>
</comment>
<dbReference type="InterPro" id="IPR003730">
    <property type="entry name" value="Cu_polyphenol_OxRdtase"/>
</dbReference>
<dbReference type="CDD" id="cd16833">
    <property type="entry name" value="YfiH"/>
    <property type="match status" value="1"/>
</dbReference>
<evidence type="ECO:0000256" key="10">
    <source>
        <dbReference type="ARBA" id="ARBA00049893"/>
    </source>
</evidence>
<sequence length="279" mass="31195">MIFQNNEYAVLNTDKIAPFITFPCFSHIDFIRHGFSTRLGGVSSGIYESMNLGYSNGDDSDNVMANYKRISESIGFLTENIVTTDQVHNTEVRLVTAKDKGKGVIKKRDYKGIDGLITNEPGITLATYYADCVPLYFVDMKNKAIGLSHSGWRGTVKRMGKVTLKAMKQNFNTNPEDVIALIGPSICMDCYEVSEDVAEAFEKEFNSEQIKDILLDKGNGKYQLNLWQANRHIFLDAGIKEENIHISSVCTSCNSDLLFSHRATKGKRGTLAAFLMIKE</sequence>
<comment type="catalytic activity">
    <reaction evidence="10">
        <text>S-methyl-5'-thioadenosine + phosphate = 5-(methylsulfanyl)-alpha-D-ribose 1-phosphate + adenine</text>
        <dbReference type="Rhea" id="RHEA:11852"/>
        <dbReference type="ChEBI" id="CHEBI:16708"/>
        <dbReference type="ChEBI" id="CHEBI:17509"/>
        <dbReference type="ChEBI" id="CHEBI:43474"/>
        <dbReference type="ChEBI" id="CHEBI:58533"/>
        <dbReference type="EC" id="2.4.2.28"/>
    </reaction>
    <physiologicalReaction direction="left-to-right" evidence="10">
        <dbReference type="Rhea" id="RHEA:11853"/>
    </physiologicalReaction>
</comment>
<dbReference type="Gene3D" id="3.60.140.10">
    <property type="entry name" value="CNF1/YfiH-like putative cysteine hydrolases"/>
    <property type="match status" value="1"/>
</dbReference>
<dbReference type="NCBIfam" id="TIGR00726">
    <property type="entry name" value="peptidoglycan editing factor PgeF"/>
    <property type="match status" value="1"/>
</dbReference>
<name>A0A6P1TQP7_9FIRM</name>
<dbReference type="EMBL" id="CP048000">
    <property type="protein sequence ID" value="QHQ62221.1"/>
    <property type="molecule type" value="Genomic_DNA"/>
</dbReference>
<evidence type="ECO:0000313" key="13">
    <source>
        <dbReference type="Proteomes" id="UP000464314"/>
    </source>
</evidence>
<dbReference type="SUPFAM" id="SSF64438">
    <property type="entry name" value="CNF1/YfiH-like putative cysteine hydrolases"/>
    <property type="match status" value="1"/>
</dbReference>
<evidence type="ECO:0000256" key="11">
    <source>
        <dbReference type="RuleBase" id="RU361274"/>
    </source>
</evidence>
<gene>
    <name evidence="12" type="primary">pgeF</name>
    <name evidence="12" type="ORF">Ana3638_16710</name>
</gene>
<dbReference type="AlphaFoldDB" id="A0A6P1TQP7"/>
<dbReference type="KEGG" id="anr:Ana3638_16710"/>
<evidence type="ECO:0000256" key="5">
    <source>
        <dbReference type="ARBA" id="ARBA00022723"/>
    </source>
</evidence>
<proteinExistence type="inferred from homology"/>
<evidence type="ECO:0000256" key="7">
    <source>
        <dbReference type="ARBA" id="ARBA00022833"/>
    </source>
</evidence>
<dbReference type="RefSeq" id="WP_161839046.1">
    <property type="nucleotide sequence ID" value="NZ_CP048000.1"/>
</dbReference>
<comment type="catalytic activity">
    <reaction evidence="8">
        <text>adenosine + H2O + H(+) = inosine + NH4(+)</text>
        <dbReference type="Rhea" id="RHEA:24408"/>
        <dbReference type="ChEBI" id="CHEBI:15377"/>
        <dbReference type="ChEBI" id="CHEBI:15378"/>
        <dbReference type="ChEBI" id="CHEBI:16335"/>
        <dbReference type="ChEBI" id="CHEBI:17596"/>
        <dbReference type="ChEBI" id="CHEBI:28938"/>
        <dbReference type="EC" id="3.5.4.4"/>
    </reaction>
    <physiologicalReaction direction="left-to-right" evidence="8">
        <dbReference type="Rhea" id="RHEA:24409"/>
    </physiologicalReaction>
</comment>
<evidence type="ECO:0000256" key="4">
    <source>
        <dbReference type="ARBA" id="ARBA00022679"/>
    </source>
</evidence>
<dbReference type="InterPro" id="IPR011324">
    <property type="entry name" value="Cytotoxic_necrot_fac-like_cat"/>
</dbReference>
<keyword evidence="5" id="KW-0479">Metal-binding</keyword>
<evidence type="ECO:0000256" key="3">
    <source>
        <dbReference type="ARBA" id="ARBA00007353"/>
    </source>
</evidence>
<keyword evidence="7" id="KW-0862">Zinc</keyword>
<dbReference type="PANTHER" id="PTHR30616:SF2">
    <property type="entry name" value="PURINE NUCLEOSIDE PHOSPHORYLASE LACC1"/>
    <property type="match status" value="1"/>
</dbReference>
<evidence type="ECO:0000256" key="8">
    <source>
        <dbReference type="ARBA" id="ARBA00047989"/>
    </source>
</evidence>
<dbReference type="GO" id="GO:0016787">
    <property type="term" value="F:hydrolase activity"/>
    <property type="evidence" value="ECO:0007669"/>
    <property type="project" value="UniProtKB-KW"/>
</dbReference>
<dbReference type="Proteomes" id="UP000464314">
    <property type="component" value="Chromosome"/>
</dbReference>
<evidence type="ECO:0000256" key="2">
    <source>
        <dbReference type="ARBA" id="ARBA00003215"/>
    </source>
</evidence>